<dbReference type="GO" id="GO:0016020">
    <property type="term" value="C:membrane"/>
    <property type="evidence" value="ECO:0007669"/>
    <property type="project" value="InterPro"/>
</dbReference>
<dbReference type="Proteomes" id="UP000593565">
    <property type="component" value="Unassembled WGS sequence"/>
</dbReference>
<accession>A0A7J6B0T5</accession>
<dbReference type="GO" id="GO:0016286">
    <property type="term" value="F:small conductance calcium-activated potassium channel activity"/>
    <property type="evidence" value="ECO:0007669"/>
    <property type="project" value="InterPro"/>
</dbReference>
<sequence>MEMSVRNALSDSKADGLGSRNGDTTDITVSLSHPGKRMSPIEGGSLYRLRDRKFLLEDKRRLCACALGAALLGILLMMLHAELCPAVYLPGLARSQEAV</sequence>
<dbReference type="AlphaFoldDB" id="A0A7J6B0T5"/>
<organism evidence="3 4">
    <name type="scientific">Ameiurus melas</name>
    <name type="common">Black bullhead</name>
    <name type="synonym">Silurus melas</name>
    <dbReference type="NCBI Taxonomy" id="219545"/>
    <lineage>
        <taxon>Eukaryota</taxon>
        <taxon>Metazoa</taxon>
        <taxon>Chordata</taxon>
        <taxon>Craniata</taxon>
        <taxon>Vertebrata</taxon>
        <taxon>Euteleostomi</taxon>
        <taxon>Actinopterygii</taxon>
        <taxon>Neopterygii</taxon>
        <taxon>Teleostei</taxon>
        <taxon>Ostariophysi</taxon>
        <taxon>Siluriformes</taxon>
        <taxon>Ictaluridae</taxon>
        <taxon>Ameiurus</taxon>
    </lineage>
</organism>
<proteinExistence type="predicted"/>
<dbReference type="EMBL" id="JAAGNN010000006">
    <property type="protein sequence ID" value="KAF4088565.1"/>
    <property type="molecule type" value="Genomic_DNA"/>
</dbReference>
<keyword evidence="2" id="KW-0812">Transmembrane</keyword>
<reference evidence="3 4" key="1">
    <citation type="submission" date="2020-02" db="EMBL/GenBank/DDBJ databases">
        <title>A chromosome-scale genome assembly of the black bullhead catfish (Ameiurus melas).</title>
        <authorList>
            <person name="Wen M."/>
            <person name="Zham M."/>
            <person name="Cabau C."/>
            <person name="Klopp C."/>
            <person name="Donnadieu C."/>
            <person name="Roques C."/>
            <person name="Bouchez O."/>
            <person name="Lampietro C."/>
            <person name="Jouanno E."/>
            <person name="Herpin A."/>
            <person name="Louis A."/>
            <person name="Berthelot C."/>
            <person name="Parey E."/>
            <person name="Roest-Crollius H."/>
            <person name="Braasch I."/>
            <person name="Postlethwait J."/>
            <person name="Robinson-Rechavi M."/>
            <person name="Echchiki A."/>
            <person name="Begum T."/>
            <person name="Montfort J."/>
            <person name="Schartl M."/>
            <person name="Bobe J."/>
            <person name="Guiguen Y."/>
        </authorList>
    </citation>
    <scope>NUCLEOTIDE SEQUENCE [LARGE SCALE GENOMIC DNA]</scope>
    <source>
        <strain evidence="3">M_S1</strain>
        <tissue evidence="3">Blood</tissue>
    </source>
</reference>
<keyword evidence="4" id="KW-1185">Reference proteome</keyword>
<comment type="caution">
    <text evidence="3">The sequence shown here is derived from an EMBL/GenBank/DDBJ whole genome shotgun (WGS) entry which is preliminary data.</text>
</comment>
<evidence type="ECO:0000256" key="1">
    <source>
        <dbReference type="SAM" id="MobiDB-lite"/>
    </source>
</evidence>
<dbReference type="Pfam" id="PF03530">
    <property type="entry name" value="SK_channel"/>
    <property type="match status" value="1"/>
</dbReference>
<feature type="compositionally biased region" description="Polar residues" evidence="1">
    <location>
        <begin position="21"/>
        <end position="31"/>
    </location>
</feature>
<evidence type="ECO:0000313" key="3">
    <source>
        <dbReference type="EMBL" id="KAF4088565.1"/>
    </source>
</evidence>
<keyword evidence="2" id="KW-1133">Transmembrane helix</keyword>
<keyword evidence="2" id="KW-0472">Membrane</keyword>
<gene>
    <name evidence="3" type="ORF">AMELA_G00084250</name>
</gene>
<protein>
    <submittedName>
        <fullName evidence="3">Uncharacterized protein</fullName>
    </submittedName>
</protein>
<evidence type="ECO:0000256" key="2">
    <source>
        <dbReference type="SAM" id="Phobius"/>
    </source>
</evidence>
<name>A0A7J6B0T5_AMEME</name>
<feature type="transmembrane region" description="Helical" evidence="2">
    <location>
        <begin position="62"/>
        <end position="81"/>
    </location>
</feature>
<feature type="region of interest" description="Disordered" evidence="1">
    <location>
        <begin position="1"/>
        <end position="36"/>
    </location>
</feature>
<dbReference type="InterPro" id="IPR015449">
    <property type="entry name" value="K_chnl_Ca-activ_SK"/>
</dbReference>
<evidence type="ECO:0000313" key="4">
    <source>
        <dbReference type="Proteomes" id="UP000593565"/>
    </source>
</evidence>